<dbReference type="AlphaFoldDB" id="J8ZVF3"/>
<organism evidence="1 2">
    <name type="scientific">Edhazardia aedis (strain USNM 41457)</name>
    <name type="common">Microsporidian parasite</name>
    <dbReference type="NCBI Taxonomy" id="1003232"/>
    <lineage>
        <taxon>Eukaryota</taxon>
        <taxon>Fungi</taxon>
        <taxon>Fungi incertae sedis</taxon>
        <taxon>Microsporidia</taxon>
        <taxon>Edhazardia</taxon>
    </lineage>
</organism>
<gene>
    <name evidence="1" type="ORF">EDEG_02049</name>
</gene>
<dbReference type="HOGENOM" id="CLU_3143042_0_0_1"/>
<keyword evidence="2" id="KW-1185">Reference proteome</keyword>
<evidence type="ECO:0000313" key="1">
    <source>
        <dbReference type="EMBL" id="EJW03618.1"/>
    </source>
</evidence>
<protein>
    <submittedName>
        <fullName evidence="1">Uncharacterized protein</fullName>
    </submittedName>
</protein>
<dbReference type="InParanoid" id="J8ZVF3"/>
<dbReference type="Proteomes" id="UP000003163">
    <property type="component" value="Unassembled WGS sequence"/>
</dbReference>
<proteinExistence type="predicted"/>
<evidence type="ECO:0000313" key="2">
    <source>
        <dbReference type="Proteomes" id="UP000003163"/>
    </source>
</evidence>
<sequence>MIDLEQIKKISTYFIIKIKSLVSCVLNIQTIFYNSKAKEDNVCDYRKHL</sequence>
<comment type="caution">
    <text evidence="1">The sequence shown here is derived from an EMBL/GenBank/DDBJ whole genome shotgun (WGS) entry which is preliminary data.</text>
</comment>
<reference evidence="1 2" key="1">
    <citation type="submission" date="2011-08" db="EMBL/GenBank/DDBJ databases">
        <authorList>
            <person name="Liu Z.J."/>
            <person name="Shi F.L."/>
            <person name="Lu J.Q."/>
            <person name="Li M."/>
            <person name="Wang Z.L."/>
        </authorList>
    </citation>
    <scope>NUCLEOTIDE SEQUENCE [LARGE SCALE GENOMIC DNA]</scope>
    <source>
        <strain evidence="1 2">USNM 41457</strain>
    </source>
</reference>
<dbReference type="VEuPathDB" id="MicrosporidiaDB:EDEG_02049"/>
<accession>J8ZVF3</accession>
<reference evidence="2" key="2">
    <citation type="submission" date="2015-07" db="EMBL/GenBank/DDBJ databases">
        <title>Contrasting host-pathogen interactions and genome evolution in two generalist and specialist microsporidian pathogens of mosquitoes.</title>
        <authorList>
            <consortium name="The Broad Institute Genomics Platform"/>
            <consortium name="The Broad Institute Genome Sequencing Center for Infectious Disease"/>
            <person name="Cuomo C.A."/>
            <person name="Sanscrainte N.D."/>
            <person name="Goldberg J.M."/>
            <person name="Heiman D."/>
            <person name="Young S."/>
            <person name="Zeng Q."/>
            <person name="Becnel J.J."/>
            <person name="Birren B.W."/>
        </authorList>
    </citation>
    <scope>NUCLEOTIDE SEQUENCE [LARGE SCALE GENOMIC DNA]</scope>
    <source>
        <strain evidence="2">USNM 41457</strain>
    </source>
</reference>
<name>J8ZVF3_EDHAE</name>
<dbReference type="EMBL" id="AFBI03000033">
    <property type="protein sequence ID" value="EJW03618.1"/>
    <property type="molecule type" value="Genomic_DNA"/>
</dbReference>